<evidence type="ECO:0000256" key="1">
    <source>
        <dbReference type="ARBA" id="ARBA00022441"/>
    </source>
</evidence>
<dbReference type="AlphaFoldDB" id="A0A7R8XH71"/>
<dbReference type="SMART" id="SM00612">
    <property type="entry name" value="Kelch"/>
    <property type="match status" value="2"/>
</dbReference>
<protein>
    <submittedName>
        <fullName evidence="3">Uncharacterized protein</fullName>
    </submittedName>
</protein>
<proteinExistence type="predicted"/>
<keyword evidence="1" id="KW-0880">Kelch repeat</keyword>
<evidence type="ECO:0000256" key="2">
    <source>
        <dbReference type="ARBA" id="ARBA00022737"/>
    </source>
</evidence>
<evidence type="ECO:0000313" key="4">
    <source>
        <dbReference type="Proteomes" id="UP000677054"/>
    </source>
</evidence>
<dbReference type="SUPFAM" id="SSF117281">
    <property type="entry name" value="Kelch motif"/>
    <property type="match status" value="1"/>
</dbReference>
<dbReference type="InterPro" id="IPR015915">
    <property type="entry name" value="Kelch-typ_b-propeller"/>
</dbReference>
<dbReference type="PANTHER" id="PTHR45632:SF3">
    <property type="entry name" value="KELCH-LIKE PROTEIN 32"/>
    <property type="match status" value="1"/>
</dbReference>
<evidence type="ECO:0000313" key="3">
    <source>
        <dbReference type="EMBL" id="CAD7247710.1"/>
    </source>
</evidence>
<dbReference type="OrthoDB" id="45365at2759"/>
<keyword evidence="4" id="KW-1185">Reference proteome</keyword>
<dbReference type="Proteomes" id="UP000677054">
    <property type="component" value="Unassembled WGS sequence"/>
</dbReference>
<organism evidence="3">
    <name type="scientific">Darwinula stevensoni</name>
    <dbReference type="NCBI Taxonomy" id="69355"/>
    <lineage>
        <taxon>Eukaryota</taxon>
        <taxon>Metazoa</taxon>
        <taxon>Ecdysozoa</taxon>
        <taxon>Arthropoda</taxon>
        <taxon>Crustacea</taxon>
        <taxon>Oligostraca</taxon>
        <taxon>Ostracoda</taxon>
        <taxon>Podocopa</taxon>
        <taxon>Podocopida</taxon>
        <taxon>Darwinulocopina</taxon>
        <taxon>Darwinuloidea</taxon>
        <taxon>Darwinulidae</taxon>
        <taxon>Darwinula</taxon>
    </lineage>
</organism>
<dbReference type="Gene3D" id="2.120.10.80">
    <property type="entry name" value="Kelch-type beta propeller"/>
    <property type="match status" value="1"/>
</dbReference>
<accession>A0A7R8XH71</accession>
<dbReference type="EMBL" id="LR901067">
    <property type="protein sequence ID" value="CAD7247710.1"/>
    <property type="molecule type" value="Genomic_DNA"/>
</dbReference>
<gene>
    <name evidence="3" type="ORF">DSTB1V02_LOCUS7535</name>
</gene>
<dbReference type="PANTHER" id="PTHR45632">
    <property type="entry name" value="LD33804P"/>
    <property type="match status" value="1"/>
</dbReference>
<name>A0A7R8XH71_9CRUS</name>
<sequence>MRSSKVESTAREAPQIYRVEDYRGCENSGVMCVGVEDTWMVEGISRAIQTLFIVDGGTSAAAQSRMGLWMEMERRGKLLHRPLTSSDVLESLSDDDWRALNEKSLFLKIPKDTATDDDARRETSSLEGATRIFVMGSSDGGVGIWEVPENTRWVQQGFSIVDIFLAQSFMLIHGSEGEVRILHLEGKDPREAPHGWDHKICIPPTFSAEGTTGVGIRESLFLLGGKRNLCEGRSLDLHSEKWMNLPLMTQGRTNATSVMWNPDTILVMGGADPEKEMCLSCCEFLDLRIGQWSPFHLNMPLPVNSHAATLYNDHIYISGGFRAGESLGEVRRCRANGQGPWDPLPSLRFKRHLHGMMGFGTAGLQVIGGIYQKESELTSVLSTETLTLDGMRGWEIQLELPFKRVWKARSMKVVG</sequence>
<dbReference type="EMBL" id="CAJPEV010001550">
    <property type="protein sequence ID" value="CAG0893244.1"/>
    <property type="molecule type" value="Genomic_DNA"/>
</dbReference>
<dbReference type="InterPro" id="IPR006652">
    <property type="entry name" value="Kelch_1"/>
</dbReference>
<keyword evidence="2" id="KW-0677">Repeat</keyword>
<reference evidence="3" key="1">
    <citation type="submission" date="2020-11" db="EMBL/GenBank/DDBJ databases">
        <authorList>
            <person name="Tran Van P."/>
        </authorList>
    </citation>
    <scope>NUCLEOTIDE SEQUENCE</scope>
</reference>